<dbReference type="AlphaFoldDB" id="A0A1G5W364"/>
<keyword evidence="1" id="KW-0479">Metal-binding</keyword>
<dbReference type="GO" id="GO:0008270">
    <property type="term" value="F:zinc ion binding"/>
    <property type="evidence" value="ECO:0007669"/>
    <property type="project" value="InterPro"/>
</dbReference>
<dbReference type="GO" id="GO:0003676">
    <property type="term" value="F:nucleic acid binding"/>
    <property type="evidence" value="ECO:0007669"/>
    <property type="project" value="InterPro"/>
</dbReference>
<dbReference type="Pfam" id="PF08797">
    <property type="entry name" value="HIRAN"/>
    <property type="match status" value="1"/>
</dbReference>
<keyword evidence="4 5" id="KW-0802">TPR repeat</keyword>
<evidence type="ECO:0000259" key="6">
    <source>
        <dbReference type="Pfam" id="PF08797"/>
    </source>
</evidence>
<protein>
    <submittedName>
        <fullName evidence="7">TPR repeat-containing protein</fullName>
    </submittedName>
</protein>
<evidence type="ECO:0000256" key="5">
    <source>
        <dbReference type="PROSITE-ProRule" id="PRU00339"/>
    </source>
</evidence>
<dbReference type="PROSITE" id="PS50005">
    <property type="entry name" value="TPR"/>
    <property type="match status" value="1"/>
</dbReference>
<keyword evidence="2" id="KW-0677">Repeat</keyword>
<evidence type="ECO:0000313" key="8">
    <source>
        <dbReference type="Proteomes" id="UP000323439"/>
    </source>
</evidence>
<evidence type="ECO:0000256" key="4">
    <source>
        <dbReference type="ARBA" id="ARBA00022803"/>
    </source>
</evidence>
<dbReference type="Gene3D" id="3.30.70.2330">
    <property type="match status" value="1"/>
</dbReference>
<dbReference type="OrthoDB" id="115601at2157"/>
<dbReference type="Proteomes" id="UP000323439">
    <property type="component" value="Unassembled WGS sequence"/>
</dbReference>
<keyword evidence="3" id="KW-0378">Hydrolase</keyword>
<dbReference type="InterPro" id="IPR019734">
    <property type="entry name" value="TPR_rpt"/>
</dbReference>
<proteinExistence type="predicted"/>
<accession>A0A1G5W364</accession>
<evidence type="ECO:0000256" key="3">
    <source>
        <dbReference type="ARBA" id="ARBA00022801"/>
    </source>
</evidence>
<dbReference type="Gene3D" id="1.25.40.10">
    <property type="entry name" value="Tetratricopeptide repeat domain"/>
    <property type="match status" value="1"/>
</dbReference>
<name>A0A1G5W364_9EURY</name>
<evidence type="ECO:0000256" key="1">
    <source>
        <dbReference type="ARBA" id="ARBA00022723"/>
    </source>
</evidence>
<dbReference type="InterPro" id="IPR051685">
    <property type="entry name" value="Ycf3/AcsC/BcsC/TPR_MFPF"/>
</dbReference>
<feature type="domain" description="HIRAN" evidence="6">
    <location>
        <begin position="181"/>
        <end position="228"/>
    </location>
</feature>
<feature type="repeat" description="TPR" evidence="5">
    <location>
        <begin position="52"/>
        <end position="85"/>
    </location>
</feature>
<dbReference type="Pfam" id="PF13432">
    <property type="entry name" value="TPR_16"/>
    <property type="match status" value="1"/>
</dbReference>
<dbReference type="PANTHER" id="PTHR44943">
    <property type="entry name" value="CELLULOSE SYNTHASE OPERON PROTEIN C"/>
    <property type="match status" value="1"/>
</dbReference>
<dbReference type="PANTHER" id="PTHR44943:SF8">
    <property type="entry name" value="TPR REPEAT-CONTAINING PROTEIN MJ0263"/>
    <property type="match status" value="1"/>
</dbReference>
<dbReference type="GO" id="GO:0016818">
    <property type="term" value="F:hydrolase activity, acting on acid anhydrides, in phosphorus-containing anhydrides"/>
    <property type="evidence" value="ECO:0007669"/>
    <property type="project" value="InterPro"/>
</dbReference>
<sequence>MKKDYLVYSKDSAQTSFKIPETSKVDNLVNEGKFDEALTLINKLIEKDSNDYENWYYKGIILDNLAEYEKAVESFKKALVLNDGDEIKTFIANSLYKWAKIAFFPDLEYQKALALIDEALEIIPKSEDSSEFYFLKGEILEALKEPVEARKNYLIAYGEFDKLREFEAQVDYLNNNEDVLINITGSYFYNFTPSAGQIVDLVKESENEYDSDAIAIYLDNKKVGYVANSEYTLMDGIKSASKINGLISDDAQAEILFVYLDEYIIAKLI</sequence>
<keyword evidence="8" id="KW-1185">Reference proteome</keyword>
<dbReference type="RefSeq" id="WP_149731657.1">
    <property type="nucleotide sequence ID" value="NZ_FMXB01000007.1"/>
</dbReference>
<gene>
    <name evidence="7" type="ORF">SAMN02910315_01082</name>
</gene>
<dbReference type="SMART" id="SM00028">
    <property type="entry name" value="TPR"/>
    <property type="match status" value="2"/>
</dbReference>
<dbReference type="InterPro" id="IPR011990">
    <property type="entry name" value="TPR-like_helical_dom_sf"/>
</dbReference>
<evidence type="ECO:0000313" key="7">
    <source>
        <dbReference type="EMBL" id="SDA52126.1"/>
    </source>
</evidence>
<organism evidence="7 8">
    <name type="scientific">Methanobrevibacter millerae</name>
    <dbReference type="NCBI Taxonomy" id="230361"/>
    <lineage>
        <taxon>Archaea</taxon>
        <taxon>Methanobacteriati</taxon>
        <taxon>Methanobacteriota</taxon>
        <taxon>Methanomada group</taxon>
        <taxon>Methanobacteria</taxon>
        <taxon>Methanobacteriales</taxon>
        <taxon>Methanobacteriaceae</taxon>
        <taxon>Methanobrevibacter</taxon>
    </lineage>
</organism>
<reference evidence="7 8" key="1">
    <citation type="submission" date="2016-10" db="EMBL/GenBank/DDBJ databases">
        <authorList>
            <person name="Varghese N."/>
            <person name="Submissions S."/>
        </authorList>
    </citation>
    <scope>NUCLEOTIDE SEQUENCE [LARGE SCALE GENOMIC DNA]</scope>
    <source>
        <strain evidence="7 8">DSM 16643</strain>
    </source>
</reference>
<dbReference type="InterPro" id="IPR014905">
    <property type="entry name" value="HIRAN"/>
</dbReference>
<dbReference type="SUPFAM" id="SSF48452">
    <property type="entry name" value="TPR-like"/>
    <property type="match status" value="1"/>
</dbReference>
<evidence type="ECO:0000256" key="2">
    <source>
        <dbReference type="ARBA" id="ARBA00022737"/>
    </source>
</evidence>
<dbReference type="EMBL" id="FMXB01000007">
    <property type="protein sequence ID" value="SDA52126.1"/>
    <property type="molecule type" value="Genomic_DNA"/>
</dbReference>